<dbReference type="Pfam" id="PF00350">
    <property type="entry name" value="Dynamin_N"/>
    <property type="match status" value="1"/>
</dbReference>
<dbReference type="GO" id="GO:0005874">
    <property type="term" value="C:microtubule"/>
    <property type="evidence" value="ECO:0007669"/>
    <property type="project" value="TreeGrafter"/>
</dbReference>
<dbReference type="PROSITE" id="PS51388">
    <property type="entry name" value="GED"/>
    <property type="match status" value="1"/>
</dbReference>
<dbReference type="InterPro" id="IPR022812">
    <property type="entry name" value="Dynamin"/>
</dbReference>
<dbReference type="GO" id="GO:0006897">
    <property type="term" value="P:endocytosis"/>
    <property type="evidence" value="ECO:0007669"/>
    <property type="project" value="TreeGrafter"/>
</dbReference>
<dbReference type="Pfam" id="PF10256">
    <property type="entry name" value="Erf4"/>
    <property type="match status" value="1"/>
</dbReference>
<feature type="region of interest" description="Disordered" evidence="5">
    <location>
        <begin position="1105"/>
        <end position="1131"/>
    </location>
</feature>
<dbReference type="GO" id="GO:0005739">
    <property type="term" value="C:mitochondrion"/>
    <property type="evidence" value="ECO:0007669"/>
    <property type="project" value="TreeGrafter"/>
</dbReference>
<comment type="caution">
    <text evidence="8">The sequence shown here is derived from an EMBL/GenBank/DDBJ whole genome shotgun (WGS) entry which is preliminary data.</text>
</comment>
<dbReference type="GO" id="GO:0008017">
    <property type="term" value="F:microtubule binding"/>
    <property type="evidence" value="ECO:0007669"/>
    <property type="project" value="TreeGrafter"/>
</dbReference>
<dbReference type="PROSITE" id="PS51718">
    <property type="entry name" value="G_DYNAMIN_2"/>
    <property type="match status" value="1"/>
</dbReference>
<dbReference type="InterPro" id="IPR027417">
    <property type="entry name" value="P-loop_NTPase"/>
</dbReference>
<dbReference type="GO" id="GO:0000266">
    <property type="term" value="P:mitochondrial fission"/>
    <property type="evidence" value="ECO:0007669"/>
    <property type="project" value="TreeGrafter"/>
</dbReference>
<dbReference type="EMBL" id="LSBH01000002">
    <property type="protein sequence ID" value="OAQ84689.1"/>
    <property type="molecule type" value="Genomic_DNA"/>
</dbReference>
<keyword evidence="3" id="KW-0342">GTP-binding</keyword>
<feature type="compositionally biased region" description="Basic and acidic residues" evidence="5">
    <location>
        <begin position="893"/>
        <end position="911"/>
    </location>
</feature>
<dbReference type="GO" id="GO:0005525">
    <property type="term" value="F:GTP binding"/>
    <property type="evidence" value="ECO:0007669"/>
    <property type="project" value="InterPro"/>
</dbReference>
<gene>
    <name evidence="8" type="ORF">VFPBJ_03457</name>
</gene>
<dbReference type="InterPro" id="IPR020850">
    <property type="entry name" value="GED_dom"/>
</dbReference>
<feature type="compositionally biased region" description="Basic and acidic residues" evidence="5">
    <location>
        <begin position="823"/>
        <end position="833"/>
    </location>
</feature>
<keyword evidence="4" id="KW-0472">Membrane</keyword>
<proteinExistence type="predicted"/>
<dbReference type="PANTHER" id="PTHR11566:SF149">
    <property type="entry name" value="GTPASE, PUTATIVE (AFU_ORTHOLOGUE AFUA_6G11890)-RELATED"/>
    <property type="match status" value="1"/>
</dbReference>
<dbReference type="GO" id="GO:0003924">
    <property type="term" value="F:GTPase activity"/>
    <property type="evidence" value="ECO:0007669"/>
    <property type="project" value="InterPro"/>
</dbReference>
<feature type="domain" description="GED" evidence="6">
    <location>
        <begin position="642"/>
        <end position="733"/>
    </location>
</feature>
<dbReference type="SMART" id="SM00053">
    <property type="entry name" value="DYNc"/>
    <property type="match status" value="1"/>
</dbReference>
<comment type="subcellular location">
    <subcellularLocation>
        <location evidence="1">Membrane</location>
    </subcellularLocation>
</comment>
<evidence type="ECO:0000259" key="7">
    <source>
        <dbReference type="PROSITE" id="PS51718"/>
    </source>
</evidence>
<dbReference type="InterPro" id="IPR019383">
    <property type="entry name" value="Golgin_A_7/ERF4"/>
</dbReference>
<dbReference type="Proteomes" id="UP000078240">
    <property type="component" value="Unassembled WGS sequence"/>
</dbReference>
<dbReference type="InterPro" id="IPR030381">
    <property type="entry name" value="G_DYNAMIN_dom"/>
</dbReference>
<dbReference type="AlphaFoldDB" id="A0A179H5I3"/>
<dbReference type="Pfam" id="PF01031">
    <property type="entry name" value="Dynamin_M"/>
    <property type="match status" value="1"/>
</dbReference>
<evidence type="ECO:0000259" key="6">
    <source>
        <dbReference type="PROSITE" id="PS51388"/>
    </source>
</evidence>
<dbReference type="InterPro" id="IPR045063">
    <property type="entry name" value="Dynamin_N"/>
</dbReference>
<dbReference type="GO" id="GO:0016559">
    <property type="term" value="P:peroxisome fission"/>
    <property type="evidence" value="ECO:0007669"/>
    <property type="project" value="TreeGrafter"/>
</dbReference>
<organism evidence="8 9">
    <name type="scientific">Purpureocillium lilacinum</name>
    <name type="common">Paecilomyces lilacinus</name>
    <dbReference type="NCBI Taxonomy" id="33203"/>
    <lineage>
        <taxon>Eukaryota</taxon>
        <taxon>Fungi</taxon>
        <taxon>Dikarya</taxon>
        <taxon>Ascomycota</taxon>
        <taxon>Pezizomycotina</taxon>
        <taxon>Sordariomycetes</taxon>
        <taxon>Hypocreomycetidae</taxon>
        <taxon>Hypocreales</taxon>
        <taxon>Ophiocordycipitaceae</taxon>
        <taxon>Purpureocillium</taxon>
    </lineage>
</organism>
<protein>
    <submittedName>
        <fullName evidence="8">Golgin subfamily A member 7/ERF4</fullName>
    </submittedName>
</protein>
<dbReference type="InterPro" id="IPR001401">
    <property type="entry name" value="Dynamin_GTPase"/>
</dbReference>
<sequence length="1131" mass="127001">MREEDFHQYAAGLNTLDLQHLKSRHSELLSGLNTVDQLRDVHLGKYVELPQIIVVGDQSSGKSSVLEAISRVRFPSKSSLCTRFATELVLRDAAEPRMEVSIKPHETAAKEVKEKLSKFTAMESKLGELSNIINKASAVMGIDEGSKAFSRHILCIKIFGPGIPPLTLVDLPGFYHARGLNQGDEHRTLVDELAAEYMSQEASIILAVISAKSGLEMQKVLQKTKLYDPRGKRTLGIVTKPDQLEKGEMETEFVRLVRNSSDTPWHLKHGWYVLRNRAEKDDVDFDTRDRTESKLLGSAPWTSIKQEFKGIGPLRQKLSDMLLTHTGSQLPRVTSRIRELIKEREHHLGNLGESRIDPRDCRVYLGRIANRFEHLARQAVGGEAKDSDFFDAVCEGSRLGVSGGEHNLRARVRRLNEAFIAVMGKHGSRRTVKWRDEGMNDIWTLGELPNELVEFTALYDLPEQQGVTQDDLEREVQQWAVAARGNEFPDEYSTSLMLTLFEDQATPWKRIAARHLDLVVEAAESLVSSILSHVSGEDNSLRERIADEFIAPFFSDRKAALQAKLEELLPQVNGDCQMLALEWLYTEKTQERSRLRLGKEWSDLQKKLRPESGNDVREGCEPGANLQERASTWSKGVQQLRAENLIDSMVVFYGMTMETFLTNVITLAVEKQLMTRLPGIFSTAQVMGLEDDKLKELAEESEDSQADRSKTEEDLAKLKRGLELCEGWRKSSNRSDNSPRRLLRLSSARLWNPTNSTPRSAQSRRRRRSSPPAPPVPLQHPTLEPSADIDDLIASAAGDYPLLTLAEQRQLKHSPATRASLQVDRRGSHDHRISLPRSVRASHDGSRSQIPTPGPQEIDDEQLEEPSKERTGLARPSKIDKGKGKAIMAPENEEPRRSFSRDLERGPDVMESRPSNVSVGDGIGPALSSSNSSIMGEDVHPDTGEEWGPQHPCYPHLNPHVPMDSAEYATTRIIRIRRDWLLQGDLAPTFSNLYPEILDPAGISEQEFRRVIEKLNGELVPIFDPYSLRNVMDSFLGLVTGWLWDDFGLTGIKARLNHLEKWIDRWNVEMAKTLSSEDGMIPPKIISLRRTGYMTLDIQIPDPEIAPAPSSTGAGESRTGLPTELPMTMAV</sequence>
<feature type="compositionally biased region" description="Basic and acidic residues" evidence="5">
    <location>
        <begin position="865"/>
        <end position="883"/>
    </location>
</feature>
<evidence type="ECO:0000313" key="9">
    <source>
        <dbReference type="Proteomes" id="UP000078240"/>
    </source>
</evidence>
<name>A0A179H5I3_PURLI</name>
<feature type="region of interest" description="Disordered" evidence="5">
    <location>
        <begin position="729"/>
        <end position="784"/>
    </location>
</feature>
<dbReference type="CDD" id="cd08771">
    <property type="entry name" value="DLP_1"/>
    <property type="match status" value="1"/>
</dbReference>
<keyword evidence="2" id="KW-0547">Nucleotide-binding</keyword>
<dbReference type="SUPFAM" id="SSF52540">
    <property type="entry name" value="P-loop containing nucleoside triphosphate hydrolases"/>
    <property type="match status" value="1"/>
</dbReference>
<evidence type="ECO:0000256" key="3">
    <source>
        <dbReference type="ARBA" id="ARBA00023134"/>
    </source>
</evidence>
<evidence type="ECO:0000256" key="2">
    <source>
        <dbReference type="ARBA" id="ARBA00022741"/>
    </source>
</evidence>
<accession>A0A179H5I3</accession>
<dbReference type="GO" id="GO:0016020">
    <property type="term" value="C:membrane"/>
    <property type="evidence" value="ECO:0007669"/>
    <property type="project" value="UniProtKB-SubCell"/>
</dbReference>
<dbReference type="GO" id="GO:0048312">
    <property type="term" value="P:intracellular distribution of mitochondria"/>
    <property type="evidence" value="ECO:0007669"/>
    <property type="project" value="TreeGrafter"/>
</dbReference>
<dbReference type="InterPro" id="IPR000375">
    <property type="entry name" value="Dynamin_stalk"/>
</dbReference>
<evidence type="ECO:0000256" key="1">
    <source>
        <dbReference type="ARBA" id="ARBA00004370"/>
    </source>
</evidence>
<feature type="region of interest" description="Disordered" evidence="5">
    <location>
        <begin position="811"/>
        <end position="922"/>
    </location>
</feature>
<evidence type="ECO:0000256" key="5">
    <source>
        <dbReference type="SAM" id="MobiDB-lite"/>
    </source>
</evidence>
<evidence type="ECO:0000313" key="8">
    <source>
        <dbReference type="EMBL" id="OAQ84689.1"/>
    </source>
</evidence>
<reference evidence="8 9" key="1">
    <citation type="submission" date="2016-01" db="EMBL/GenBank/DDBJ databases">
        <title>Biosynthesis of antibiotic leucinostatins and their inhibition on Phytophthora in bio-control Purpureocillium lilacinum.</title>
        <authorList>
            <person name="Wang G."/>
            <person name="Liu Z."/>
            <person name="Lin R."/>
            <person name="Li E."/>
            <person name="Mao Z."/>
            <person name="Ling J."/>
            <person name="Yin W."/>
            <person name="Xie B."/>
        </authorList>
    </citation>
    <scope>NUCLEOTIDE SEQUENCE [LARGE SCALE GENOMIC DNA]</scope>
    <source>
        <strain evidence="8">PLBJ-1</strain>
    </source>
</reference>
<feature type="domain" description="Dynamin-type G" evidence="7">
    <location>
        <begin position="46"/>
        <end position="331"/>
    </location>
</feature>
<dbReference type="PRINTS" id="PR00195">
    <property type="entry name" value="DYNAMIN"/>
</dbReference>
<evidence type="ECO:0000256" key="4">
    <source>
        <dbReference type="ARBA" id="ARBA00023136"/>
    </source>
</evidence>
<dbReference type="Gene3D" id="3.40.50.300">
    <property type="entry name" value="P-loop containing nucleotide triphosphate hydrolases"/>
    <property type="match status" value="1"/>
</dbReference>
<dbReference type="PANTHER" id="PTHR11566">
    <property type="entry name" value="DYNAMIN"/>
    <property type="match status" value="1"/>
</dbReference>